<evidence type="ECO:0000313" key="2">
    <source>
        <dbReference type="EMBL" id="KAK3316615.1"/>
    </source>
</evidence>
<feature type="compositionally biased region" description="Basic and acidic residues" evidence="1">
    <location>
        <begin position="60"/>
        <end position="93"/>
    </location>
</feature>
<reference evidence="2" key="2">
    <citation type="submission" date="2023-06" db="EMBL/GenBank/DDBJ databases">
        <authorList>
            <consortium name="Lawrence Berkeley National Laboratory"/>
            <person name="Haridas S."/>
            <person name="Hensen N."/>
            <person name="Bonometti L."/>
            <person name="Westerberg I."/>
            <person name="Brannstrom I.O."/>
            <person name="Guillou S."/>
            <person name="Cros-Aarteil S."/>
            <person name="Calhoun S."/>
            <person name="Kuo A."/>
            <person name="Mondo S."/>
            <person name="Pangilinan J."/>
            <person name="Riley R."/>
            <person name="Labutti K."/>
            <person name="Andreopoulos B."/>
            <person name="Lipzen A."/>
            <person name="Chen C."/>
            <person name="Yanf M."/>
            <person name="Daum C."/>
            <person name="Ng V."/>
            <person name="Clum A."/>
            <person name="Steindorff A."/>
            <person name="Ohm R."/>
            <person name="Martin F."/>
            <person name="Silar P."/>
            <person name="Natvig D."/>
            <person name="Lalanne C."/>
            <person name="Gautier V."/>
            <person name="Ament-Velasquez S.L."/>
            <person name="Kruys A."/>
            <person name="Hutchinson M.I."/>
            <person name="Powell A.J."/>
            <person name="Barry K."/>
            <person name="Miller A.N."/>
            <person name="Grigoriev I.V."/>
            <person name="Debuchy R."/>
            <person name="Gladieux P."/>
            <person name="Thoren M.H."/>
            <person name="Johannesson H."/>
        </authorList>
    </citation>
    <scope>NUCLEOTIDE SEQUENCE</scope>
    <source>
        <strain evidence="2">CBS 118394</strain>
    </source>
</reference>
<feature type="compositionally biased region" description="Low complexity" evidence="1">
    <location>
        <begin position="557"/>
        <end position="572"/>
    </location>
</feature>
<comment type="caution">
    <text evidence="2">The sequence shown here is derived from an EMBL/GenBank/DDBJ whole genome shotgun (WGS) entry which is preliminary data.</text>
</comment>
<feature type="region of interest" description="Disordered" evidence="1">
    <location>
        <begin position="192"/>
        <end position="213"/>
    </location>
</feature>
<dbReference type="EMBL" id="JAUEDM010000005">
    <property type="protein sequence ID" value="KAK3316615.1"/>
    <property type="molecule type" value="Genomic_DNA"/>
</dbReference>
<feature type="region of interest" description="Disordered" evidence="1">
    <location>
        <begin position="1"/>
        <end position="95"/>
    </location>
</feature>
<feature type="compositionally biased region" description="Low complexity" evidence="1">
    <location>
        <begin position="197"/>
        <end position="206"/>
    </location>
</feature>
<feature type="region of interest" description="Disordered" evidence="1">
    <location>
        <begin position="533"/>
        <end position="574"/>
    </location>
</feature>
<keyword evidence="3" id="KW-1185">Reference proteome</keyword>
<sequence>MAPTDGAPGKLAKSSARRAASKPVVPVLPLNYPQRPAARPNPSPPASSPPVSNHMNGNILDDHPRAVDARDHHEPATEMRNETGRSPAEDHDAVTPSAVPVQAVSASGSTAPAICSYSPSETPVAPAAFLGQPLASPTPTRPSGPSNPPLNNLGMFGPIRDATAPNFQPAIANRPAFHQPHLSNGSLIFGQLQDSNASSPAPHSGPSFPPPGFMAYPPTTMPVAAVNGYGRPLMVSPTLDGYPPAMVNHHGPPTPHSFHGSQSSVQAEEHGFGLYAPVNGHNGHSGYPTDRSSHGPVHVPGMSSHMNSTQNIGDYPGHYRDDENLAFLRHGINDNTWNDCILEVRFPDSSQHRDHPDYRQLQRVIRIPAHRFVLSRSLPLASLMRSQQTQPGGTVFLDIHNEYMRADVFSYVFRTLYGWPLPLGDGIPLTELRLRDIRDDFQLTLSYIVTAQYLQLEWVYSASVERATQLLCWETLELALAFILPIVAVKPPHTDVDDYKMAKFFNHILDFLIDNYPHDFVLDTSAGNSNFPRLPISSAPSRNANAPPIANGTTGGSHSRQSSMAQAQANSSHRLPIDSRLSQIKFGDISPPVRNGYGPSGPSEASAVRQLPTLNDTIFSRILLNLPFEMLKRVLEHPHLAKLSGEISQPVRHKMIADIIAEREARRLQSLEKGDAQLTVFQEKLENSSKPLMVEQLGDLMVNNMGFKEEVFPGDVPYLTRTWTHMSSPGSSA</sequence>
<accession>A0AAE0I169</accession>
<evidence type="ECO:0008006" key="4">
    <source>
        <dbReference type="Google" id="ProtNLM"/>
    </source>
</evidence>
<gene>
    <name evidence="2" type="ORF">B0H66DRAFT_478719</name>
</gene>
<organism evidence="2 3">
    <name type="scientific">Apodospora peruviana</name>
    <dbReference type="NCBI Taxonomy" id="516989"/>
    <lineage>
        <taxon>Eukaryota</taxon>
        <taxon>Fungi</taxon>
        <taxon>Dikarya</taxon>
        <taxon>Ascomycota</taxon>
        <taxon>Pezizomycotina</taxon>
        <taxon>Sordariomycetes</taxon>
        <taxon>Sordariomycetidae</taxon>
        <taxon>Sordariales</taxon>
        <taxon>Lasiosphaeriaceae</taxon>
        <taxon>Apodospora</taxon>
    </lineage>
</organism>
<evidence type="ECO:0000313" key="3">
    <source>
        <dbReference type="Proteomes" id="UP001283341"/>
    </source>
</evidence>
<feature type="compositionally biased region" description="Pro residues" evidence="1">
    <location>
        <begin position="39"/>
        <end position="48"/>
    </location>
</feature>
<dbReference type="AlphaFoldDB" id="A0AAE0I169"/>
<proteinExistence type="predicted"/>
<name>A0AAE0I169_9PEZI</name>
<reference evidence="2" key="1">
    <citation type="journal article" date="2023" name="Mol. Phylogenet. Evol.">
        <title>Genome-scale phylogeny and comparative genomics of the fungal order Sordariales.</title>
        <authorList>
            <person name="Hensen N."/>
            <person name="Bonometti L."/>
            <person name="Westerberg I."/>
            <person name="Brannstrom I.O."/>
            <person name="Guillou S."/>
            <person name="Cros-Aarteil S."/>
            <person name="Calhoun S."/>
            <person name="Haridas S."/>
            <person name="Kuo A."/>
            <person name="Mondo S."/>
            <person name="Pangilinan J."/>
            <person name="Riley R."/>
            <person name="LaButti K."/>
            <person name="Andreopoulos B."/>
            <person name="Lipzen A."/>
            <person name="Chen C."/>
            <person name="Yan M."/>
            <person name="Daum C."/>
            <person name="Ng V."/>
            <person name="Clum A."/>
            <person name="Steindorff A."/>
            <person name="Ohm R.A."/>
            <person name="Martin F."/>
            <person name="Silar P."/>
            <person name="Natvig D.O."/>
            <person name="Lalanne C."/>
            <person name="Gautier V."/>
            <person name="Ament-Velasquez S.L."/>
            <person name="Kruys A."/>
            <person name="Hutchinson M.I."/>
            <person name="Powell A.J."/>
            <person name="Barry K."/>
            <person name="Miller A.N."/>
            <person name="Grigoriev I.V."/>
            <person name="Debuchy R."/>
            <person name="Gladieux P."/>
            <person name="Hiltunen Thoren M."/>
            <person name="Johannesson H."/>
        </authorList>
    </citation>
    <scope>NUCLEOTIDE SEQUENCE</scope>
    <source>
        <strain evidence="2">CBS 118394</strain>
    </source>
</reference>
<evidence type="ECO:0000256" key="1">
    <source>
        <dbReference type="SAM" id="MobiDB-lite"/>
    </source>
</evidence>
<protein>
    <recommendedName>
        <fullName evidence="4">BTB domain-containing protein</fullName>
    </recommendedName>
</protein>
<dbReference type="Proteomes" id="UP001283341">
    <property type="component" value="Unassembled WGS sequence"/>
</dbReference>